<dbReference type="GO" id="GO:0003700">
    <property type="term" value="F:DNA-binding transcription factor activity"/>
    <property type="evidence" value="ECO:0007669"/>
    <property type="project" value="InterPro"/>
</dbReference>
<evidence type="ECO:0000256" key="2">
    <source>
        <dbReference type="ARBA" id="ARBA00023125"/>
    </source>
</evidence>
<dbReference type="InterPro" id="IPR009057">
    <property type="entry name" value="Homeodomain-like_sf"/>
</dbReference>
<feature type="domain" description="HTH araC/xylS-type" evidence="4">
    <location>
        <begin position="199"/>
        <end position="297"/>
    </location>
</feature>
<accession>A0A2X2ITR6</accession>
<evidence type="ECO:0000256" key="3">
    <source>
        <dbReference type="ARBA" id="ARBA00023163"/>
    </source>
</evidence>
<dbReference type="PANTHER" id="PTHR43280:SF27">
    <property type="entry name" value="TRANSCRIPTIONAL REGULATOR MTLR"/>
    <property type="match status" value="1"/>
</dbReference>
<keyword evidence="5" id="KW-0489">Methyltransferase</keyword>
<dbReference type="InterPro" id="IPR020449">
    <property type="entry name" value="Tscrpt_reg_AraC-type_HTH"/>
</dbReference>
<proteinExistence type="predicted"/>
<evidence type="ECO:0000256" key="1">
    <source>
        <dbReference type="ARBA" id="ARBA00023015"/>
    </source>
</evidence>
<dbReference type="PANTHER" id="PTHR43280">
    <property type="entry name" value="ARAC-FAMILY TRANSCRIPTIONAL REGULATOR"/>
    <property type="match status" value="1"/>
</dbReference>
<sequence length="305" mass="35181">MDIYYLSPIRLSIPSMILREVTPLSDKDCFMVFARKKSRFDFPIHVHSEFELNFIENAAGAQRIVGDSIEEIDELELTLIANANLEHGWFDHKCQSTNISEITIQFQPDLFGETLLNKNQFRSIKQLFEKAVYGVTFSMQTILVVQEAIKKLSHEKDGFYSVVGLYDILFKLSQDENMRELCSRSFHSSTGKHDSRRVEKVLRYLSKNYQKEVSLGEAADLIGMTDVSLSRFLKQRTGRTFVDTLNDIRLGHASRMLVDTTHSIAEIALLSGFNNLSNFNRIFMKKKGATPTDFRNKYRNSKFYL</sequence>
<dbReference type="EC" id="2.1.1.-" evidence="5"/>
<organism evidence="5 6">
    <name type="scientific">Sphingobacterium multivorum</name>
    <dbReference type="NCBI Taxonomy" id="28454"/>
    <lineage>
        <taxon>Bacteria</taxon>
        <taxon>Pseudomonadati</taxon>
        <taxon>Bacteroidota</taxon>
        <taxon>Sphingobacteriia</taxon>
        <taxon>Sphingobacteriales</taxon>
        <taxon>Sphingobacteriaceae</taxon>
        <taxon>Sphingobacterium</taxon>
    </lineage>
</organism>
<name>A0A2X2ITR6_SPHMU</name>
<dbReference type="GO" id="GO:0032259">
    <property type="term" value="P:methylation"/>
    <property type="evidence" value="ECO:0007669"/>
    <property type="project" value="UniProtKB-KW"/>
</dbReference>
<dbReference type="GO" id="GO:0008168">
    <property type="term" value="F:methyltransferase activity"/>
    <property type="evidence" value="ECO:0007669"/>
    <property type="project" value="UniProtKB-KW"/>
</dbReference>
<protein>
    <submittedName>
        <fullName evidence="5">Methylphosphotriester-DNA--protein-cysteine S-methyltransferase</fullName>
        <ecNumber evidence="5">2.1.1.-</ecNumber>
    </submittedName>
</protein>
<dbReference type="PRINTS" id="PR00032">
    <property type="entry name" value="HTHARAC"/>
</dbReference>
<keyword evidence="1" id="KW-0805">Transcription regulation</keyword>
<dbReference type="Gene3D" id="1.10.10.60">
    <property type="entry name" value="Homeodomain-like"/>
    <property type="match status" value="2"/>
</dbReference>
<dbReference type="Proteomes" id="UP000251241">
    <property type="component" value="Unassembled WGS sequence"/>
</dbReference>
<keyword evidence="2" id="KW-0238">DNA-binding</keyword>
<evidence type="ECO:0000259" key="4">
    <source>
        <dbReference type="PROSITE" id="PS01124"/>
    </source>
</evidence>
<reference evidence="5 6" key="1">
    <citation type="submission" date="2018-06" db="EMBL/GenBank/DDBJ databases">
        <authorList>
            <consortium name="Pathogen Informatics"/>
            <person name="Doyle S."/>
        </authorList>
    </citation>
    <scope>NUCLEOTIDE SEQUENCE [LARGE SCALE GENOMIC DNA]</scope>
    <source>
        <strain evidence="5 6">NCTC11343</strain>
    </source>
</reference>
<dbReference type="PROSITE" id="PS01124">
    <property type="entry name" value="HTH_ARAC_FAMILY_2"/>
    <property type="match status" value="1"/>
</dbReference>
<keyword evidence="3" id="KW-0804">Transcription</keyword>
<dbReference type="InterPro" id="IPR018060">
    <property type="entry name" value="HTH_AraC"/>
</dbReference>
<dbReference type="GO" id="GO:0043565">
    <property type="term" value="F:sequence-specific DNA binding"/>
    <property type="evidence" value="ECO:0007669"/>
    <property type="project" value="InterPro"/>
</dbReference>
<dbReference type="SUPFAM" id="SSF46689">
    <property type="entry name" value="Homeodomain-like"/>
    <property type="match status" value="2"/>
</dbReference>
<evidence type="ECO:0000313" key="5">
    <source>
        <dbReference type="EMBL" id="SPZ85632.1"/>
    </source>
</evidence>
<dbReference type="EMBL" id="UAUU01000008">
    <property type="protein sequence ID" value="SPZ85632.1"/>
    <property type="molecule type" value="Genomic_DNA"/>
</dbReference>
<dbReference type="Pfam" id="PF12833">
    <property type="entry name" value="HTH_18"/>
    <property type="match status" value="1"/>
</dbReference>
<gene>
    <name evidence="5" type="primary">adaA_1</name>
    <name evidence="5" type="ORF">NCTC11343_02194</name>
</gene>
<dbReference type="AlphaFoldDB" id="A0A2X2ITR6"/>
<evidence type="ECO:0000313" key="6">
    <source>
        <dbReference type="Proteomes" id="UP000251241"/>
    </source>
</evidence>
<keyword evidence="5" id="KW-0808">Transferase</keyword>
<dbReference type="SMART" id="SM00342">
    <property type="entry name" value="HTH_ARAC"/>
    <property type="match status" value="1"/>
</dbReference>